<protein>
    <submittedName>
        <fullName evidence="1">T9SS type B sorting domain-containing protein</fullName>
    </submittedName>
</protein>
<dbReference type="EMBL" id="CP067378">
    <property type="protein sequence ID" value="QYS90222.1"/>
    <property type="molecule type" value="Genomic_DNA"/>
</dbReference>
<gene>
    <name evidence="1" type="ORF">JJC05_15155</name>
</gene>
<dbReference type="InterPro" id="IPR026341">
    <property type="entry name" value="T9SS_type_B"/>
</dbReference>
<accession>A0A8G0KXE2</accession>
<reference evidence="1" key="1">
    <citation type="submission" date="2020-12" db="EMBL/GenBank/DDBJ databases">
        <title>Genome sequencing of genetic groups of Flavobacterium columnare.</title>
        <authorList>
            <person name="Waldbieser G.C."/>
            <person name="Griffin M.J."/>
            <person name="LaFrentz B.R."/>
        </authorList>
    </citation>
    <scope>NUCLEOTIDE SEQUENCE</scope>
    <source>
        <strain evidence="1">90-106</strain>
    </source>
</reference>
<evidence type="ECO:0000313" key="1">
    <source>
        <dbReference type="EMBL" id="QYS90222.1"/>
    </source>
</evidence>
<proteinExistence type="predicted"/>
<dbReference type="AlphaFoldDB" id="A0A8G0KXE2"/>
<dbReference type="NCBIfam" id="TIGR04131">
    <property type="entry name" value="Bac_Flav_CTERM"/>
    <property type="match status" value="1"/>
</dbReference>
<dbReference type="KEGG" id="fdv:JJC05_15155"/>
<organism evidence="1">
    <name type="scientific">Flavobacterium columnare</name>
    <dbReference type="NCBI Taxonomy" id="996"/>
    <lineage>
        <taxon>Bacteria</taxon>
        <taxon>Pseudomonadati</taxon>
        <taxon>Bacteroidota</taxon>
        <taxon>Flavobacteriia</taxon>
        <taxon>Flavobacteriales</taxon>
        <taxon>Flavobacteriaceae</taxon>
        <taxon>Flavobacterium</taxon>
    </lineage>
</organism>
<sequence>MKEIEIFDRYGKLLKQLNPNQAWDGTYLDNNLPADDYWFTIKLYNNNTIKNHFSLKR</sequence>
<name>A0A8G0KXE2_9FLAO</name>
<dbReference type="Proteomes" id="UP000824721">
    <property type="component" value="Chromosome"/>
</dbReference>